<dbReference type="InterPro" id="IPR004288">
    <property type="entry name" value="Competence_ComC"/>
</dbReference>
<dbReference type="Proteomes" id="UP000292262">
    <property type="component" value="Unassembled WGS sequence"/>
</dbReference>
<protein>
    <submittedName>
        <fullName evidence="6">Bacteriocin-like protein</fullName>
    </submittedName>
</protein>
<dbReference type="InterPro" id="IPR010133">
    <property type="entry name" value="Bacteriocin_signal_seq"/>
</dbReference>
<name>A0A4Q7PGC4_9FLAO</name>
<dbReference type="OrthoDB" id="1163950at2"/>
<accession>A0A4Q7PGC4</accession>
<dbReference type="RefSeq" id="WP_130285372.1">
    <property type="nucleotide sequence ID" value="NZ_SGXE01000001.1"/>
</dbReference>
<evidence type="ECO:0000256" key="3">
    <source>
        <dbReference type="ARBA" id="ARBA00022525"/>
    </source>
</evidence>
<comment type="similarity">
    <text evidence="2">Belongs to the ComC family.</text>
</comment>
<evidence type="ECO:0000256" key="5">
    <source>
        <dbReference type="ARBA" id="ARBA00023287"/>
    </source>
</evidence>
<dbReference type="NCBIfam" id="TIGR01847">
    <property type="entry name" value="bacteriocin_sig"/>
    <property type="match status" value="1"/>
</dbReference>
<evidence type="ECO:0000256" key="4">
    <source>
        <dbReference type="ARBA" id="ARBA00023044"/>
    </source>
</evidence>
<comment type="caution">
    <text evidence="6">The sequence shown here is derived from an EMBL/GenBank/DDBJ whole genome shotgun (WGS) entry which is preliminary data.</text>
</comment>
<sequence>MKNLENFKKLNRKELACIKGGQDNRQPEPVPFFLCPECYYIAAIMATRGVN</sequence>
<comment type="function">
    <text evidence="1">Acts as a pheromone, induces cells to develop competence for genetic transformation.</text>
</comment>
<evidence type="ECO:0000256" key="1">
    <source>
        <dbReference type="ARBA" id="ARBA00002667"/>
    </source>
</evidence>
<dbReference type="AlphaFoldDB" id="A0A4Q7PGC4"/>
<evidence type="ECO:0000313" key="6">
    <source>
        <dbReference type="EMBL" id="RZS99546.1"/>
    </source>
</evidence>
<dbReference type="GO" id="GO:0005186">
    <property type="term" value="F:pheromone activity"/>
    <property type="evidence" value="ECO:0007669"/>
    <property type="project" value="InterPro"/>
</dbReference>
<gene>
    <name evidence="6" type="ORF">EV197_0768</name>
</gene>
<reference evidence="6 7" key="1">
    <citation type="submission" date="2019-02" db="EMBL/GenBank/DDBJ databases">
        <title>Genomic Encyclopedia of Type Strains, Phase IV (KMG-IV): sequencing the most valuable type-strain genomes for metagenomic binning, comparative biology and taxonomic classification.</title>
        <authorList>
            <person name="Goeker M."/>
        </authorList>
    </citation>
    <scope>NUCLEOTIDE SEQUENCE [LARGE SCALE GENOMIC DNA]</scope>
    <source>
        <strain evidence="6 7">DSM 17196</strain>
    </source>
</reference>
<proteinExistence type="inferred from homology"/>
<evidence type="ECO:0000256" key="2">
    <source>
        <dbReference type="ARBA" id="ARBA00009039"/>
    </source>
</evidence>
<dbReference type="EMBL" id="SGXE01000001">
    <property type="protein sequence ID" value="RZS99546.1"/>
    <property type="molecule type" value="Genomic_DNA"/>
</dbReference>
<keyword evidence="7" id="KW-1185">Reference proteome</keyword>
<dbReference type="Pfam" id="PF03047">
    <property type="entry name" value="ComC"/>
    <property type="match status" value="1"/>
</dbReference>
<keyword evidence="3" id="KW-0964">Secreted</keyword>
<keyword evidence="4" id="KW-0588">Pheromone</keyword>
<organism evidence="6 7">
    <name type="scientific">Aquimarina brevivitae</name>
    <dbReference type="NCBI Taxonomy" id="323412"/>
    <lineage>
        <taxon>Bacteria</taxon>
        <taxon>Pseudomonadati</taxon>
        <taxon>Bacteroidota</taxon>
        <taxon>Flavobacteriia</taxon>
        <taxon>Flavobacteriales</taxon>
        <taxon>Flavobacteriaceae</taxon>
        <taxon>Aquimarina</taxon>
    </lineage>
</organism>
<keyword evidence="5" id="KW-0178">Competence</keyword>
<evidence type="ECO:0000313" key="7">
    <source>
        <dbReference type="Proteomes" id="UP000292262"/>
    </source>
</evidence>